<keyword evidence="2" id="KW-0694">RNA-binding</keyword>
<keyword evidence="1" id="KW-0813">Transport</keyword>
<evidence type="ECO:0000256" key="3">
    <source>
        <dbReference type="ARBA" id="ARBA00022927"/>
    </source>
</evidence>
<evidence type="ECO:0000256" key="1">
    <source>
        <dbReference type="ARBA" id="ARBA00022448"/>
    </source>
</evidence>
<accession>A0A0F9MMV8</accession>
<dbReference type="PROSITE" id="PS51151">
    <property type="entry name" value="NAC_AB"/>
    <property type="match status" value="1"/>
</dbReference>
<name>A0A0F9MMV8_9ZZZZ</name>
<dbReference type="Gene3D" id="1.10.8.10">
    <property type="entry name" value="DNA helicase RuvA subunit, C-terminal domain"/>
    <property type="match status" value="1"/>
</dbReference>
<dbReference type="GO" id="GO:0003723">
    <property type="term" value="F:RNA binding"/>
    <property type="evidence" value="ECO:0007669"/>
    <property type="project" value="UniProtKB-KW"/>
</dbReference>
<protein>
    <recommendedName>
        <fullName evidence="5">NAC-A/B domain-containing protein</fullName>
    </recommendedName>
</protein>
<dbReference type="InterPro" id="IPR002715">
    <property type="entry name" value="Nas_poly-pep-assoc_cplx_dom"/>
</dbReference>
<reference evidence="6" key="1">
    <citation type="journal article" date="2015" name="Nature">
        <title>Complex archaea that bridge the gap between prokaryotes and eukaryotes.</title>
        <authorList>
            <person name="Spang A."/>
            <person name="Saw J.H."/>
            <person name="Jorgensen S.L."/>
            <person name="Zaremba-Niedzwiedzka K."/>
            <person name="Martijn J."/>
            <person name="Lind A.E."/>
            <person name="van Eijk R."/>
            <person name="Schleper C."/>
            <person name="Guy L."/>
            <person name="Ettema T.J."/>
        </authorList>
    </citation>
    <scope>NUCLEOTIDE SEQUENCE</scope>
</reference>
<dbReference type="NCBIfam" id="TIGR00264">
    <property type="entry name" value="archaeal-type nascent polypeptide-associated complex protein"/>
    <property type="match status" value="1"/>
</dbReference>
<dbReference type="SMART" id="SM01407">
    <property type="entry name" value="NAC"/>
    <property type="match status" value="1"/>
</dbReference>
<dbReference type="Gene3D" id="2.20.70.30">
    <property type="entry name" value="Nascent polypeptide-associated complex domain"/>
    <property type="match status" value="1"/>
</dbReference>
<evidence type="ECO:0000259" key="5">
    <source>
        <dbReference type="PROSITE" id="PS51151"/>
    </source>
</evidence>
<feature type="region of interest" description="Disordered" evidence="4">
    <location>
        <begin position="1"/>
        <end position="42"/>
    </location>
</feature>
<feature type="compositionally biased region" description="Basic residues" evidence="4">
    <location>
        <begin position="12"/>
        <end position="22"/>
    </location>
</feature>
<keyword evidence="3" id="KW-0653">Protein transport</keyword>
<dbReference type="AlphaFoldDB" id="A0A0F9MMV8"/>
<dbReference type="SUPFAM" id="SSF46934">
    <property type="entry name" value="UBA-like"/>
    <property type="match status" value="1"/>
</dbReference>
<dbReference type="EMBL" id="LAZR01004621">
    <property type="protein sequence ID" value="KKN06969.1"/>
    <property type="molecule type" value="Genomic_DNA"/>
</dbReference>
<dbReference type="HAMAP" id="MF_00814">
    <property type="entry name" value="NAC_arch"/>
    <property type="match status" value="1"/>
</dbReference>
<dbReference type="Pfam" id="PF19026">
    <property type="entry name" value="UBA_HYPK"/>
    <property type="match status" value="1"/>
</dbReference>
<dbReference type="InterPro" id="IPR005231">
    <property type="entry name" value="NAC_arc"/>
</dbReference>
<evidence type="ECO:0000256" key="4">
    <source>
        <dbReference type="SAM" id="MobiDB-lite"/>
    </source>
</evidence>
<feature type="domain" description="NAC-A/B" evidence="5">
    <location>
        <begin position="29"/>
        <end position="96"/>
    </location>
</feature>
<dbReference type="InterPro" id="IPR038187">
    <property type="entry name" value="NAC_A/B_dom_sf"/>
</dbReference>
<gene>
    <name evidence="6" type="ORF">LCGC14_1071890</name>
</gene>
<dbReference type="InterPro" id="IPR044034">
    <property type="entry name" value="NAC-like_UBA"/>
</dbReference>
<dbReference type="GO" id="GO:0015031">
    <property type="term" value="P:protein transport"/>
    <property type="evidence" value="ECO:0007669"/>
    <property type="project" value="UniProtKB-KW"/>
</dbReference>
<sequence length="161" mass="18186">MVKLPKGMQNKVKSKPKRPQPVKKREGQQFGSREMRRKMSQQGINMDQIDATRVIIEGSEKTLIIEQPEVILMKQAGQEIYQVIGQAEEVSSENFSIGSEKIIQEIISLENTEIKPIITENDILLVASQTNVENEEAEKVLKECNGDIAKAILLIKNRSKL</sequence>
<organism evidence="6">
    <name type="scientific">marine sediment metagenome</name>
    <dbReference type="NCBI Taxonomy" id="412755"/>
    <lineage>
        <taxon>unclassified sequences</taxon>
        <taxon>metagenomes</taxon>
        <taxon>ecological metagenomes</taxon>
    </lineage>
</organism>
<evidence type="ECO:0000256" key="2">
    <source>
        <dbReference type="ARBA" id="ARBA00022884"/>
    </source>
</evidence>
<proteinExistence type="inferred from homology"/>
<dbReference type="Pfam" id="PF01849">
    <property type="entry name" value="NAC"/>
    <property type="match status" value="1"/>
</dbReference>
<dbReference type="InterPro" id="IPR009060">
    <property type="entry name" value="UBA-like_sf"/>
</dbReference>
<evidence type="ECO:0000313" key="6">
    <source>
        <dbReference type="EMBL" id="KKN06969.1"/>
    </source>
</evidence>
<comment type="caution">
    <text evidence="6">The sequence shown here is derived from an EMBL/GenBank/DDBJ whole genome shotgun (WGS) entry which is preliminary data.</text>
</comment>
<dbReference type="CDD" id="cd14359">
    <property type="entry name" value="UBA_AeNAC"/>
    <property type="match status" value="1"/>
</dbReference>